<dbReference type="RefSeq" id="XP_008181590.1">
    <property type="nucleotide sequence ID" value="XM_008183368.1"/>
</dbReference>
<dbReference type="PANTHER" id="PTHR45749:SF37">
    <property type="entry name" value="OS05G0311600 PROTEIN"/>
    <property type="match status" value="1"/>
</dbReference>
<dbReference type="OrthoDB" id="6618591at2759"/>
<dbReference type="Pfam" id="PF14291">
    <property type="entry name" value="DUF4371"/>
    <property type="match status" value="1"/>
</dbReference>
<evidence type="ECO:0000259" key="1">
    <source>
        <dbReference type="Pfam" id="PF14291"/>
    </source>
</evidence>
<evidence type="ECO:0000313" key="2">
    <source>
        <dbReference type="EnsemblMetazoa" id="XP_008181590.1"/>
    </source>
</evidence>
<dbReference type="InterPro" id="IPR025398">
    <property type="entry name" value="DUF4371"/>
</dbReference>
<dbReference type="AlphaFoldDB" id="A0A8R2F8R2"/>
<accession>A0A8R2F8R2</accession>
<dbReference type="KEGG" id="api:103308975"/>
<reference evidence="3" key="1">
    <citation type="submission" date="2010-06" db="EMBL/GenBank/DDBJ databases">
        <authorList>
            <person name="Jiang H."/>
            <person name="Abraham K."/>
            <person name="Ali S."/>
            <person name="Alsbrooks S.L."/>
            <person name="Anim B.N."/>
            <person name="Anosike U.S."/>
            <person name="Attaway T."/>
            <person name="Bandaranaike D.P."/>
            <person name="Battles P.K."/>
            <person name="Bell S.N."/>
            <person name="Bell A.V."/>
            <person name="Beltran B."/>
            <person name="Bickham C."/>
            <person name="Bustamante Y."/>
            <person name="Caleb T."/>
            <person name="Canada A."/>
            <person name="Cardenas V."/>
            <person name="Carter K."/>
            <person name="Chacko J."/>
            <person name="Chandrabose M.N."/>
            <person name="Chavez D."/>
            <person name="Chavez A."/>
            <person name="Chen L."/>
            <person name="Chu H.-S."/>
            <person name="Claassen K.J."/>
            <person name="Cockrell R."/>
            <person name="Collins M."/>
            <person name="Cooper J.A."/>
            <person name="Cree A."/>
            <person name="Curry S.M."/>
            <person name="Da Y."/>
            <person name="Dao M.D."/>
            <person name="Das B."/>
            <person name="Davila M.-L."/>
            <person name="Davy-Carroll L."/>
            <person name="Denson S."/>
            <person name="Dinh H."/>
            <person name="Ebong V.E."/>
            <person name="Edwards J.R."/>
            <person name="Egan A."/>
            <person name="El-Daye J."/>
            <person name="Escobedo L."/>
            <person name="Fernandez S."/>
            <person name="Fernando P.R."/>
            <person name="Flagg N."/>
            <person name="Forbes L.D."/>
            <person name="Fowler R.G."/>
            <person name="Fu Q."/>
            <person name="Gabisi R.A."/>
            <person name="Ganer J."/>
            <person name="Garbino Pronczuk A."/>
            <person name="Garcia R.M."/>
            <person name="Garner T."/>
            <person name="Garrett T.E."/>
            <person name="Gonzalez D.A."/>
            <person name="Hamid H."/>
            <person name="Hawkins E.S."/>
            <person name="Hirani K."/>
            <person name="Hogues M.E."/>
            <person name="Hollins B."/>
            <person name="Hsiao C.-H."/>
            <person name="Jabil R."/>
            <person name="James M.L."/>
            <person name="Jhangiani S.N."/>
            <person name="Johnson B."/>
            <person name="Johnson Q."/>
            <person name="Joshi V."/>
            <person name="Kalu J.B."/>
            <person name="Kam C."/>
            <person name="Kashfia A."/>
            <person name="Keebler J."/>
            <person name="Kisamo H."/>
            <person name="Kovar C.L."/>
            <person name="Lago L.A."/>
            <person name="Lai C.-Y."/>
            <person name="Laidlaw J."/>
            <person name="Lara F."/>
            <person name="Le T.-K."/>
            <person name="Lee S.L."/>
            <person name="Legall F.H."/>
            <person name="Lemon S.J."/>
            <person name="Lewis L.R."/>
            <person name="Li B."/>
            <person name="Liu Y."/>
            <person name="Liu Y.-S."/>
            <person name="Lopez J."/>
            <person name="Lozado R.J."/>
            <person name="Lu J."/>
            <person name="Madu R.C."/>
            <person name="Maheshwari M."/>
            <person name="Maheshwari R."/>
            <person name="Malloy K."/>
            <person name="Martinez E."/>
            <person name="Mathew T."/>
            <person name="Mercado I.C."/>
            <person name="Mercado C."/>
            <person name="Meyer B."/>
            <person name="Montgomery K."/>
            <person name="Morgan M.B."/>
            <person name="Munidasa M."/>
            <person name="Nazareth L.V."/>
            <person name="Nelson J."/>
            <person name="Ng B.M."/>
            <person name="Nguyen N.B."/>
            <person name="Nguyen P.Q."/>
            <person name="Nguyen T."/>
            <person name="Obregon M."/>
            <person name="Okwuonu G.O."/>
            <person name="Onwere C.G."/>
            <person name="Orozco G."/>
            <person name="Parra A."/>
            <person name="Patel S."/>
            <person name="Patil S."/>
            <person name="Perez A."/>
            <person name="Perez Y."/>
            <person name="Pham C."/>
            <person name="Primus E.L."/>
            <person name="Pu L.-L."/>
            <person name="Puazo M."/>
            <person name="Qin X."/>
            <person name="Quiroz J.B."/>
            <person name="Reese J."/>
            <person name="Richards S."/>
            <person name="Rives C.M."/>
            <person name="Robberts R."/>
            <person name="Ruiz S.J."/>
            <person name="Ruiz M.J."/>
            <person name="Santibanez J."/>
            <person name="Schneider B.W."/>
            <person name="Sisson I."/>
            <person name="Smith M."/>
            <person name="Sodergren E."/>
            <person name="Song X.-Z."/>
            <person name="Song B.B."/>
            <person name="Summersgill H."/>
            <person name="Thelus R."/>
            <person name="Thornton R.D."/>
            <person name="Trejos Z.Y."/>
            <person name="Usmani K."/>
            <person name="Vattathil S."/>
            <person name="Villasana D."/>
            <person name="Walker D.L."/>
            <person name="Wang S."/>
            <person name="Wang K."/>
            <person name="White C.S."/>
            <person name="Williams A.C."/>
            <person name="Williamson J."/>
            <person name="Wilson K."/>
            <person name="Woghiren I.O."/>
            <person name="Woodworth J.R."/>
            <person name="Worley K.C."/>
            <person name="Wright R.A."/>
            <person name="Wu W."/>
            <person name="Young L."/>
            <person name="Zhang L."/>
            <person name="Zhang J."/>
            <person name="Zhu Y."/>
            <person name="Muzny D.M."/>
            <person name="Weinstock G."/>
            <person name="Gibbs R.A."/>
        </authorList>
    </citation>
    <scope>NUCLEOTIDE SEQUENCE [LARGE SCALE GENOMIC DNA]</scope>
    <source>
        <strain evidence="3">LSR1</strain>
    </source>
</reference>
<dbReference type="EnsemblMetazoa" id="XM_008183368.1">
    <property type="protein sequence ID" value="XP_008181590.1"/>
    <property type="gene ID" value="LOC103308975"/>
</dbReference>
<dbReference type="GeneID" id="103308975"/>
<feature type="domain" description="DUF4371" evidence="1">
    <location>
        <begin position="141"/>
        <end position="330"/>
    </location>
</feature>
<organism evidence="2 3">
    <name type="scientific">Acyrthosiphon pisum</name>
    <name type="common">Pea aphid</name>
    <dbReference type="NCBI Taxonomy" id="7029"/>
    <lineage>
        <taxon>Eukaryota</taxon>
        <taxon>Metazoa</taxon>
        <taxon>Ecdysozoa</taxon>
        <taxon>Arthropoda</taxon>
        <taxon>Hexapoda</taxon>
        <taxon>Insecta</taxon>
        <taxon>Pterygota</taxon>
        <taxon>Neoptera</taxon>
        <taxon>Paraneoptera</taxon>
        <taxon>Hemiptera</taxon>
        <taxon>Sternorrhyncha</taxon>
        <taxon>Aphidomorpha</taxon>
        <taxon>Aphidoidea</taxon>
        <taxon>Aphididae</taxon>
        <taxon>Macrosiphini</taxon>
        <taxon>Acyrthosiphon</taxon>
    </lineage>
</organism>
<reference evidence="2" key="2">
    <citation type="submission" date="2022-06" db="UniProtKB">
        <authorList>
            <consortium name="EnsemblMetazoa"/>
        </authorList>
    </citation>
    <scope>IDENTIFICATION</scope>
</reference>
<proteinExistence type="predicted"/>
<sequence length="519" mass="59212">MYDIGLYINTRISDDKLKYDLLKKPWQPHTSYNFPVVSKRKLKFQLSWITRFSWLVYSIKLEGAFCKMCVLFSNETSGKGSSVKVGALVNKPFNNWKNALECFTTQSNADYHKLSTLRADEFVQIIENKTFDIATQVDSFKKAQVIENRLKLIPIIETIIFCGRQELAMRGHDDSGPIFNCEKDNNDGNFRALLRYRALSGDLTLKSNLMNSSGKSVYISPIIQNEIIQICGSLIQKDIVLKVNQSKFFTILADETNDISRIEQMSLCVRYIDNGFIREDFLEFVPIYDASGKGMAYTIIREIGKLGLKMETLIGQGYDGASAMSGLYNGVQIPHALYVHCAAHSLNLAIGKSCTIPEIRNCIGSVSTIINFFRKSPMRSEVLKECIKKHIPSTQQSTLIKMCETRWVDRHESMLRFKDLYEVIAYALHNLENNHNTETSQLAFQLSKTHRSSQFIIALYIIEKLFAFTLPLCNVLQKVNSDLSECCENVENCIQVLSSIRINADEEFQTLFLEVKKKN</sequence>
<dbReference type="InterPro" id="IPR012337">
    <property type="entry name" value="RNaseH-like_sf"/>
</dbReference>
<dbReference type="PANTHER" id="PTHR45749">
    <property type="match status" value="1"/>
</dbReference>
<keyword evidence="3" id="KW-1185">Reference proteome</keyword>
<evidence type="ECO:0000313" key="3">
    <source>
        <dbReference type="Proteomes" id="UP000007819"/>
    </source>
</evidence>
<name>A0A8R2F8R2_ACYPI</name>
<dbReference type="Proteomes" id="UP000007819">
    <property type="component" value="Chromosome X"/>
</dbReference>
<dbReference type="SUPFAM" id="SSF53098">
    <property type="entry name" value="Ribonuclease H-like"/>
    <property type="match status" value="1"/>
</dbReference>
<protein>
    <recommendedName>
        <fullName evidence="1">DUF4371 domain-containing protein</fullName>
    </recommendedName>
</protein>